<feature type="domain" description="Thioredoxin" evidence="12">
    <location>
        <begin position="48"/>
        <end position="221"/>
    </location>
</feature>
<comment type="caution">
    <text evidence="13">The sequence shown here is derived from an EMBL/GenBank/DDBJ whole genome shotgun (WGS) entry which is preliminary data.</text>
</comment>
<evidence type="ECO:0000256" key="10">
    <source>
        <dbReference type="ARBA" id="ARBA00042639"/>
    </source>
</evidence>
<keyword evidence="3" id="KW-0575">Peroxidase</keyword>
<keyword evidence="7" id="KW-0676">Redox-active center</keyword>
<evidence type="ECO:0000256" key="6">
    <source>
        <dbReference type="ARBA" id="ARBA00023157"/>
    </source>
</evidence>
<dbReference type="EMBL" id="FMUT01000013">
    <property type="protein sequence ID" value="SCZ10040.1"/>
    <property type="molecule type" value="Genomic_DNA"/>
</dbReference>
<dbReference type="InterPro" id="IPR050924">
    <property type="entry name" value="Peroxiredoxin_BCP/PrxQ"/>
</dbReference>
<evidence type="ECO:0000256" key="9">
    <source>
        <dbReference type="ARBA" id="ARBA00038489"/>
    </source>
</evidence>
<evidence type="ECO:0000259" key="12">
    <source>
        <dbReference type="PROSITE" id="PS51352"/>
    </source>
</evidence>
<protein>
    <recommendedName>
        <fullName evidence="2">thioredoxin-dependent peroxiredoxin</fullName>
        <ecNumber evidence="2">1.11.1.24</ecNumber>
    </recommendedName>
    <alternativeName>
        <fullName evidence="8">Thioredoxin peroxidase</fullName>
    </alternativeName>
    <alternativeName>
        <fullName evidence="10">Thioredoxin-dependent peroxiredoxin Bcp</fullName>
    </alternativeName>
</protein>
<sequence length="221" mass="24284">MTLQDKLDAFKAAFEADQLPFKLAAQDHALMREAIQAQIASGMAERALKVGDAAPGFTLSDSENRPCSSTALLAKGPLVVSFYRGIWCPYCTLDLQVLQAALPAITQYGAQLLAVSPQSAVHNRKAARDHDLTFPLLSDTGNRLAAQFGLRYRLPDTLIALYQQRLGLDLAQFNQDDSWTLPLPARFVIARDGRIVYAEAHADYTQRPEPQALLSVLEMLA</sequence>
<evidence type="ECO:0000256" key="8">
    <source>
        <dbReference type="ARBA" id="ARBA00032824"/>
    </source>
</evidence>
<evidence type="ECO:0000256" key="5">
    <source>
        <dbReference type="ARBA" id="ARBA00023002"/>
    </source>
</evidence>
<name>A0A1G5LCR6_9GAMM</name>
<dbReference type="InterPro" id="IPR013766">
    <property type="entry name" value="Thioredoxin_domain"/>
</dbReference>
<comment type="similarity">
    <text evidence="9">Belongs to the peroxiredoxin family. BCP/PrxQ subfamily.</text>
</comment>
<dbReference type="EC" id="1.11.1.24" evidence="2"/>
<gene>
    <name evidence="13" type="ORF">SAMN02927935_04162</name>
</gene>
<dbReference type="RefSeq" id="WP_033633150.1">
    <property type="nucleotide sequence ID" value="NZ_CBCSIN010000015.1"/>
</dbReference>
<dbReference type="PANTHER" id="PTHR42801:SF7">
    <property type="entry name" value="SLL1159 PROTEIN"/>
    <property type="match status" value="1"/>
</dbReference>
<dbReference type="Gene3D" id="3.40.30.10">
    <property type="entry name" value="Glutaredoxin"/>
    <property type="match status" value="1"/>
</dbReference>
<dbReference type="Proteomes" id="UP000183031">
    <property type="component" value="Unassembled WGS sequence"/>
</dbReference>
<evidence type="ECO:0000313" key="14">
    <source>
        <dbReference type="Proteomes" id="UP000183031"/>
    </source>
</evidence>
<proteinExistence type="inferred from homology"/>
<dbReference type="SUPFAM" id="SSF52833">
    <property type="entry name" value="Thioredoxin-like"/>
    <property type="match status" value="1"/>
</dbReference>
<organism evidence="13 14">
    <name type="scientific">Serratia nematodiphila</name>
    <dbReference type="NCBI Taxonomy" id="458197"/>
    <lineage>
        <taxon>Bacteria</taxon>
        <taxon>Pseudomonadati</taxon>
        <taxon>Pseudomonadota</taxon>
        <taxon>Gammaproteobacteria</taxon>
        <taxon>Enterobacterales</taxon>
        <taxon>Yersiniaceae</taxon>
        <taxon>Serratia</taxon>
    </lineage>
</organism>
<dbReference type="PANTHER" id="PTHR42801">
    <property type="entry name" value="THIOREDOXIN-DEPENDENT PEROXIDE REDUCTASE"/>
    <property type="match status" value="1"/>
</dbReference>
<evidence type="ECO:0000256" key="3">
    <source>
        <dbReference type="ARBA" id="ARBA00022559"/>
    </source>
</evidence>
<evidence type="ECO:0000313" key="13">
    <source>
        <dbReference type="EMBL" id="SCZ10040.1"/>
    </source>
</evidence>
<keyword evidence="4" id="KW-0049">Antioxidant</keyword>
<dbReference type="InterPro" id="IPR000866">
    <property type="entry name" value="AhpC/TSA"/>
</dbReference>
<dbReference type="InterPro" id="IPR036249">
    <property type="entry name" value="Thioredoxin-like_sf"/>
</dbReference>
<evidence type="ECO:0000256" key="1">
    <source>
        <dbReference type="ARBA" id="ARBA00003330"/>
    </source>
</evidence>
<evidence type="ECO:0000256" key="2">
    <source>
        <dbReference type="ARBA" id="ARBA00013017"/>
    </source>
</evidence>
<comment type="function">
    <text evidence="1">Thiol-specific peroxidase that catalyzes the reduction of hydrogen peroxide and organic hydroperoxides to water and alcohols, respectively. Plays a role in cell protection against oxidative stress by detoxifying peroxides and as sensor of hydrogen peroxide-mediated signaling events.</text>
</comment>
<evidence type="ECO:0000256" key="4">
    <source>
        <dbReference type="ARBA" id="ARBA00022862"/>
    </source>
</evidence>
<evidence type="ECO:0000256" key="7">
    <source>
        <dbReference type="ARBA" id="ARBA00023284"/>
    </source>
</evidence>
<evidence type="ECO:0000256" key="11">
    <source>
        <dbReference type="ARBA" id="ARBA00049091"/>
    </source>
</evidence>
<dbReference type="PROSITE" id="PS51352">
    <property type="entry name" value="THIOREDOXIN_2"/>
    <property type="match status" value="1"/>
</dbReference>
<keyword evidence="14" id="KW-1185">Reference proteome</keyword>
<accession>A0A1G5LCR6</accession>
<dbReference type="Pfam" id="PF00578">
    <property type="entry name" value="AhpC-TSA"/>
    <property type="match status" value="1"/>
</dbReference>
<reference evidence="13 14" key="1">
    <citation type="submission" date="2016-10" db="EMBL/GenBank/DDBJ databases">
        <authorList>
            <person name="Varghese N."/>
            <person name="Submissions S."/>
        </authorList>
    </citation>
    <scope>NUCLEOTIDE SEQUENCE [LARGE SCALE GENOMIC DNA]</scope>
    <source>
        <strain evidence="13 14">CGMCC 1.6853</strain>
    </source>
</reference>
<comment type="catalytic activity">
    <reaction evidence="11">
        <text>a hydroperoxide + [thioredoxin]-dithiol = an alcohol + [thioredoxin]-disulfide + H2O</text>
        <dbReference type="Rhea" id="RHEA:62620"/>
        <dbReference type="Rhea" id="RHEA-COMP:10698"/>
        <dbReference type="Rhea" id="RHEA-COMP:10700"/>
        <dbReference type="ChEBI" id="CHEBI:15377"/>
        <dbReference type="ChEBI" id="CHEBI:29950"/>
        <dbReference type="ChEBI" id="CHEBI:30879"/>
        <dbReference type="ChEBI" id="CHEBI:35924"/>
        <dbReference type="ChEBI" id="CHEBI:50058"/>
        <dbReference type="EC" id="1.11.1.24"/>
    </reaction>
</comment>
<dbReference type="CDD" id="cd02970">
    <property type="entry name" value="PRX_like2"/>
    <property type="match status" value="1"/>
</dbReference>
<keyword evidence="6" id="KW-1015">Disulfide bond</keyword>
<keyword evidence="5" id="KW-0560">Oxidoreductase</keyword>